<dbReference type="InterPro" id="IPR030844">
    <property type="entry name" value="PAN3"/>
</dbReference>
<dbReference type="Pfam" id="PF00134">
    <property type="entry name" value="Cyclin_N"/>
    <property type="match status" value="1"/>
</dbReference>
<dbReference type="HAMAP" id="MF_03181">
    <property type="entry name" value="PAN3"/>
    <property type="match status" value="1"/>
</dbReference>
<feature type="binding site" evidence="6">
    <location>
        <position position="533"/>
    </location>
    <ligand>
        <name>ATP</name>
        <dbReference type="ChEBI" id="CHEBI:30616"/>
    </ligand>
</feature>
<reference evidence="8 9" key="1">
    <citation type="submission" date="2020-04" db="EMBL/GenBank/DDBJ databases">
        <authorList>
            <person name="Laetsch R D."/>
            <person name="Stevens L."/>
            <person name="Kumar S."/>
            <person name="Blaxter L. M."/>
        </authorList>
    </citation>
    <scope>NUCLEOTIDE SEQUENCE [LARGE SCALE GENOMIC DNA]</scope>
</reference>
<evidence type="ECO:0000256" key="5">
    <source>
        <dbReference type="ARBA" id="ARBA00023054"/>
    </source>
</evidence>
<dbReference type="Gene3D" id="1.20.5.5160">
    <property type="match status" value="1"/>
</dbReference>
<dbReference type="Gene3D" id="1.10.510.10">
    <property type="entry name" value="Transferase(Phosphotransferase) domain 1"/>
    <property type="match status" value="1"/>
</dbReference>
<comment type="domain">
    <text evidence="6">The pseudokinase domain, the coiled-coil (CC), and C-terminal knob domain (CK) form a structural unit (PKC) that forms an extensive high-affinity interaction surface for PAN2.</text>
</comment>
<dbReference type="GO" id="GO:0006397">
    <property type="term" value="P:mRNA processing"/>
    <property type="evidence" value="ECO:0007669"/>
    <property type="project" value="UniProtKB-KW"/>
</dbReference>
<dbReference type="Gene3D" id="1.10.287.3700">
    <property type="match status" value="1"/>
</dbReference>
<proteinExistence type="inferred from homology"/>
<evidence type="ECO:0000256" key="3">
    <source>
        <dbReference type="ARBA" id="ARBA00022741"/>
    </source>
</evidence>
<comment type="caution">
    <text evidence="6">Lacks conserved residue(s) required for the propagation of feature annotation.</text>
</comment>
<gene>
    <name evidence="6" type="primary">PAN3</name>
    <name evidence="8" type="ORF">CBOVIS_LOCUS4247</name>
</gene>
<keyword evidence="5 6" id="KW-0175">Coiled coil</keyword>
<comment type="caution">
    <text evidence="8">The sequence shown here is derived from an EMBL/GenBank/DDBJ whole genome shotgun (WGS) entry which is preliminary data.</text>
</comment>
<dbReference type="InterPro" id="IPR011009">
    <property type="entry name" value="Kinase-like_dom_sf"/>
</dbReference>
<dbReference type="OrthoDB" id="204958at2759"/>
<sequence length="900" mass="101917">MAANFWTSSHAEQWIFDKTEILRSRAEDLKIYTEDEYAKFNIFWANYITAVATEGAHTPANVGCRLRQQVIATAVMYFKRFYIKRSFKDMCPFLVASTALFLACKVEEHTTLSVSSFLKNTTIILNKRWGVQFDSSMSKNGVVYDAEFVLVEILDCCLIVYHPNRPLNVLLHDLNKAIQMKDFDQVEAQCHKVVNDTLRCDVGLQFAPHCIAIASLIVGTELMGRGDELQHWLVEINTDFDKVTDCVEQIYKMYKVWKSFDEKEVKQLCAKLPKINALPNMMYTVTTSCAEMQSSDGFAFDGGPTQPPPPQIPAGSRLNQYLGANRTQPSFTSNSVQLHINAPPFIPKQHQVQQQFSQLGISNAHPQFTTTPPPPFTTRAQQQNQSAFDMQNRFQQENRGGTMYFYPQVGDAVAPEDEPFEEPDIHDGNILVHNQGMYAYHSPMPLPHVGKFRPKGAVGNGQTQFINPDLKMELMNRQLAIDAKADPVAYPDIPHQVEHLTNLVPLENVAVHNLSQTTYKAASIRDGVTYCIRRIHGNRYRIQPGKQLQIVENWKKLVHGNIVQLKEIVPNCRAFGDTSLIFVYDYYPLAETLKARHFDSKTGTFLDSMTGFKLANPAAMGMNNTITEGTLWGYVIQISAALRAIHSSGLAARTIELNKILIFSNNKILLTCCGIQDVLNPDNHSIHQHQQDDLHAFGCVLVALATGKLQGSRRDLIMASLNQIAANYSADMKNLITYLLSTPSPNNRKSIHEIMPMIGARFYNFMENMQQRSDGLEAELCKEIENGRLFRLLCKMNTVLERAEHNGDENWAETGDRYMLKLFRDYVFHQVTDQGKPWLDMAHIVQCLNKLDAGTSEKIEMVSRDGSTQIIVDYSQLKRCLEKSFRELLITNVIAAPLRH</sequence>
<feature type="binding site" evidence="6">
    <location>
        <begin position="658"/>
        <end position="659"/>
    </location>
    <ligand>
        <name>ATP</name>
        <dbReference type="ChEBI" id="CHEBI:30616"/>
    </ligand>
</feature>
<evidence type="ECO:0000256" key="6">
    <source>
        <dbReference type="HAMAP-Rule" id="MF_03181"/>
    </source>
</evidence>
<dbReference type="InterPro" id="IPR013763">
    <property type="entry name" value="Cyclin-like_dom"/>
</dbReference>
<protein>
    <recommendedName>
        <fullName evidence="6">PAN2-PAN3 deadenylation complex subunit PAN3</fullName>
    </recommendedName>
    <alternativeName>
        <fullName evidence="6">PAB1P-dependent poly(A)-specific ribonuclease</fullName>
    </alternativeName>
    <alternativeName>
        <fullName evidence="6">Poly(A)-nuclease deadenylation complex subunit 3</fullName>
        <shortName evidence="6">PAN deadenylation complex subunit 3</shortName>
    </alternativeName>
</protein>
<dbReference type="SUPFAM" id="SSF56112">
    <property type="entry name" value="Protein kinase-like (PK-like)"/>
    <property type="match status" value="1"/>
</dbReference>
<dbReference type="InterPro" id="IPR000719">
    <property type="entry name" value="Prot_kinase_dom"/>
</dbReference>
<dbReference type="GO" id="GO:0000289">
    <property type="term" value="P:nuclear-transcribed mRNA poly(A) tail shortening"/>
    <property type="evidence" value="ECO:0007669"/>
    <property type="project" value="UniProtKB-UniRule"/>
</dbReference>
<dbReference type="GO" id="GO:0010606">
    <property type="term" value="P:positive regulation of cytoplasmic mRNA processing body assembly"/>
    <property type="evidence" value="ECO:0007669"/>
    <property type="project" value="UniProtKB-UniRule"/>
</dbReference>
<dbReference type="SUPFAM" id="SSF47954">
    <property type="entry name" value="Cyclin-like"/>
    <property type="match status" value="2"/>
</dbReference>
<dbReference type="InterPro" id="IPR041332">
    <property type="entry name" value="Pan3_CK"/>
</dbReference>
<comment type="subunit">
    <text evidence="6">Homodimer. Forms a heterotrimer with a catalytic subunit PAN2 to form the poly(A)-nuclease (PAN) deadenylation complex. Interacts (via PAM-2 motif) with poly(A)-binding protein (via PABC domain), conferring substrate specificity of the enzyme complex.</text>
</comment>
<name>A0A8S1EH48_9PELO</name>
<dbReference type="GO" id="GO:0004672">
    <property type="term" value="F:protein kinase activity"/>
    <property type="evidence" value="ECO:0007669"/>
    <property type="project" value="InterPro"/>
</dbReference>
<dbReference type="Proteomes" id="UP000494206">
    <property type="component" value="Unassembled WGS sequence"/>
</dbReference>
<evidence type="ECO:0000313" key="8">
    <source>
        <dbReference type="EMBL" id="CAB3401505.1"/>
    </source>
</evidence>
<feature type="region of interest" description="Knob domain" evidence="6">
    <location>
        <begin position="799"/>
        <end position="900"/>
    </location>
</feature>
<keyword evidence="2 6" id="KW-0507">mRNA processing</keyword>
<evidence type="ECO:0000256" key="2">
    <source>
        <dbReference type="ARBA" id="ARBA00022664"/>
    </source>
</evidence>
<comment type="subcellular location">
    <subcellularLocation>
        <location evidence="6">Cytoplasm</location>
        <location evidence="6">P-body</location>
    </subcellularLocation>
</comment>
<evidence type="ECO:0000259" key="7">
    <source>
        <dbReference type="PROSITE" id="PS50011"/>
    </source>
</evidence>
<dbReference type="GO" id="GO:0005524">
    <property type="term" value="F:ATP binding"/>
    <property type="evidence" value="ECO:0007669"/>
    <property type="project" value="UniProtKB-UniRule"/>
</dbReference>
<feature type="domain" description="Protein kinase" evidence="7">
    <location>
        <begin position="452"/>
        <end position="766"/>
    </location>
</feature>
<comment type="domain">
    <text evidence="6">Contains a pseudokinase domain. The protein kinase domain is predicted to be catalytically inactive because some of the residues important for catalytic activity are substituted and it lacks the equivalent of the binding site for a peptide substrate. However, it has retained an ATP-binding site and ATP-binding is required for mRNA degradation, stimulating the activity of the PAN2 nuclease in vitro. The nucleotide-binding site is juxtaposed to the RNase active site of PAN2 in the complex and may actually bind nucleosides of a poly(A) RNA rather than ATP, feeding the poly(A)-tail to the active site of the deadenylase and thus increasing the efficiency with which this distributive enzyme degrades oligo(A) RNAs.</text>
</comment>
<keyword evidence="4 6" id="KW-0067">ATP-binding</keyword>
<dbReference type="InterPro" id="IPR006671">
    <property type="entry name" value="Cyclin_N"/>
</dbReference>
<evidence type="ECO:0000256" key="4">
    <source>
        <dbReference type="ARBA" id="ARBA00022840"/>
    </source>
</evidence>
<evidence type="ECO:0000313" key="9">
    <source>
        <dbReference type="Proteomes" id="UP000494206"/>
    </source>
</evidence>
<dbReference type="PROSITE" id="PS50011">
    <property type="entry name" value="PROTEIN_KINASE_DOM"/>
    <property type="match status" value="1"/>
</dbReference>
<keyword evidence="9" id="KW-1185">Reference proteome</keyword>
<dbReference type="GO" id="GO:0008143">
    <property type="term" value="F:poly(A) binding"/>
    <property type="evidence" value="ECO:0007669"/>
    <property type="project" value="TreeGrafter"/>
</dbReference>
<dbReference type="InterPro" id="IPR036915">
    <property type="entry name" value="Cyclin-like_sf"/>
</dbReference>
<dbReference type="FunFam" id="1.10.287.3700:FF:000001">
    <property type="entry name" value="PAN2-PAN3 deadenylation complex subunit PAN3"/>
    <property type="match status" value="1"/>
</dbReference>
<dbReference type="GO" id="GO:0000932">
    <property type="term" value="C:P-body"/>
    <property type="evidence" value="ECO:0007669"/>
    <property type="project" value="UniProtKB-SubCell"/>
</dbReference>
<feature type="coiled-coil region" evidence="6">
    <location>
        <begin position="760"/>
        <end position="798"/>
    </location>
</feature>
<keyword evidence="3 6" id="KW-0547">Nucleotide-binding</keyword>
<comment type="function">
    <text evidence="6">Regulatory subunit of the poly(A)-nuclease (PAN) deadenylation complex, one of two cytoplasmic mRNA deadenylases involved in general and miRNA-mediated mRNA turnover. PAN specifically shortens poly(A) tails of RNA and the activity is stimulated by poly(A)-binding protein (PABP). PAN deadenylation is followed by rapid degradation of the shortened mRNA tails by the CCR4-NOT complex. Deadenylated mRNAs are then degraded by two alternative mechanisms, namely exosome-mediated 3'-5' exonucleolytic degradation, or deadenlyation-dependent mRNA decaping and subsequent 5'-3' exonucleolytic degradation by XRN1. PAN3 acts as a positive regulator for PAN activity, recruiting the catalytic subunit PAN2 to mRNA via its interaction with RNA and PABP, and to miRNA targets via its interaction with GW182 family proteins.</text>
</comment>
<comment type="domain">
    <text evidence="6">The N-terminal zinc finger binds to poly(A) RNA.</text>
</comment>
<evidence type="ECO:0000256" key="1">
    <source>
        <dbReference type="ARBA" id="ARBA00022490"/>
    </source>
</evidence>
<dbReference type="SMART" id="SM00385">
    <property type="entry name" value="CYCLIN"/>
    <property type="match status" value="2"/>
</dbReference>
<dbReference type="Pfam" id="PF18101">
    <property type="entry name" value="Pan3_CK"/>
    <property type="match status" value="1"/>
</dbReference>
<dbReference type="EMBL" id="CADEPM010000003">
    <property type="protein sequence ID" value="CAB3401505.1"/>
    <property type="molecule type" value="Genomic_DNA"/>
</dbReference>
<comment type="similarity">
    <text evidence="6">Belongs to the protein kinase superfamily. PAN3 family.</text>
</comment>
<keyword evidence="1 6" id="KW-0963">Cytoplasm</keyword>
<dbReference type="AlphaFoldDB" id="A0A8S1EH48"/>
<dbReference type="PANTHER" id="PTHR12272">
    <property type="entry name" value="DEADENYLATION COMPLEX SUBUNIT PAN3"/>
    <property type="match status" value="1"/>
</dbReference>
<organism evidence="8 9">
    <name type="scientific">Caenorhabditis bovis</name>
    <dbReference type="NCBI Taxonomy" id="2654633"/>
    <lineage>
        <taxon>Eukaryota</taxon>
        <taxon>Metazoa</taxon>
        <taxon>Ecdysozoa</taxon>
        <taxon>Nematoda</taxon>
        <taxon>Chromadorea</taxon>
        <taxon>Rhabditida</taxon>
        <taxon>Rhabditina</taxon>
        <taxon>Rhabditomorpha</taxon>
        <taxon>Rhabditoidea</taxon>
        <taxon>Rhabditidae</taxon>
        <taxon>Peloderinae</taxon>
        <taxon>Caenorhabditis</taxon>
    </lineage>
</organism>
<dbReference type="Gene3D" id="1.10.472.10">
    <property type="entry name" value="Cyclin-like"/>
    <property type="match status" value="2"/>
</dbReference>
<feature type="binding site" evidence="6">
    <location>
        <begin position="585"/>
        <end position="592"/>
    </location>
    <ligand>
        <name>ATP</name>
        <dbReference type="ChEBI" id="CHEBI:30616"/>
    </ligand>
</feature>
<accession>A0A8S1EH48</accession>
<dbReference type="CDD" id="cd20513">
    <property type="entry name" value="CYCLIN_CCNC_rpt1"/>
    <property type="match status" value="1"/>
</dbReference>
<dbReference type="GO" id="GO:0031251">
    <property type="term" value="C:PAN complex"/>
    <property type="evidence" value="ECO:0007669"/>
    <property type="project" value="UniProtKB-UniRule"/>
</dbReference>
<dbReference type="PANTHER" id="PTHR12272:SF11">
    <property type="entry name" value="PAN2-PAN3 DEADENYLATION COMPLEX SUBUNIT PAN3"/>
    <property type="match status" value="1"/>
</dbReference>